<evidence type="ECO:0000256" key="4">
    <source>
        <dbReference type="ARBA" id="ARBA00022490"/>
    </source>
</evidence>
<dbReference type="GO" id="GO:0036157">
    <property type="term" value="C:outer dynein arm"/>
    <property type="evidence" value="ECO:0007669"/>
    <property type="project" value="TreeGrafter"/>
</dbReference>
<evidence type="ECO:0000256" key="6">
    <source>
        <dbReference type="ARBA" id="ARBA00022701"/>
    </source>
</evidence>
<keyword evidence="13" id="KW-1185">Reference proteome</keyword>
<evidence type="ECO:0000256" key="2">
    <source>
        <dbReference type="ARBA" id="ARBA00004245"/>
    </source>
</evidence>
<comment type="subcellular location">
    <subcellularLocation>
        <location evidence="1">Cell projection</location>
        <location evidence="1">Cilium</location>
    </subcellularLocation>
    <subcellularLocation>
        <location evidence="2">Cytoplasm</location>
        <location evidence="2">Cytoskeleton</location>
    </subcellularLocation>
</comment>
<keyword evidence="11" id="KW-0966">Cell projection</keyword>
<dbReference type="Gene3D" id="2.130.10.10">
    <property type="entry name" value="YVTN repeat-like/Quinoprotein amine dehydrogenase"/>
    <property type="match status" value="1"/>
</dbReference>
<dbReference type="SUPFAM" id="SSF50978">
    <property type="entry name" value="WD40 repeat-like"/>
    <property type="match status" value="1"/>
</dbReference>
<keyword evidence="9" id="KW-0505">Motor protein</keyword>
<dbReference type="GO" id="GO:0005874">
    <property type="term" value="C:microtubule"/>
    <property type="evidence" value="ECO:0007669"/>
    <property type="project" value="UniProtKB-KW"/>
</dbReference>
<dbReference type="GO" id="GO:0045503">
    <property type="term" value="F:dynein light chain binding"/>
    <property type="evidence" value="ECO:0007669"/>
    <property type="project" value="TreeGrafter"/>
</dbReference>
<dbReference type="InterPro" id="IPR036322">
    <property type="entry name" value="WD40_repeat_dom_sf"/>
</dbReference>
<evidence type="ECO:0000256" key="9">
    <source>
        <dbReference type="ARBA" id="ARBA00023175"/>
    </source>
</evidence>
<keyword evidence="7" id="KW-0677">Repeat</keyword>
<reference evidence="12 13" key="1">
    <citation type="journal article" date="2019" name="Sci. Rep.">
        <title>Orb-weaving spider Araneus ventricosus genome elucidates the spidroin gene catalogue.</title>
        <authorList>
            <person name="Kono N."/>
            <person name="Nakamura H."/>
            <person name="Ohtoshi R."/>
            <person name="Moran D.A.P."/>
            <person name="Shinohara A."/>
            <person name="Yoshida Y."/>
            <person name="Fujiwara M."/>
            <person name="Mori M."/>
            <person name="Tomita M."/>
            <person name="Arakawa K."/>
        </authorList>
    </citation>
    <scope>NUCLEOTIDE SEQUENCE [LARGE SCALE GENOMIC DNA]</scope>
</reference>
<dbReference type="GO" id="GO:0036158">
    <property type="term" value="P:outer dynein arm assembly"/>
    <property type="evidence" value="ECO:0007669"/>
    <property type="project" value="TreeGrafter"/>
</dbReference>
<evidence type="ECO:0000256" key="7">
    <source>
        <dbReference type="ARBA" id="ARBA00022737"/>
    </source>
</evidence>
<sequence length="273" mass="30512">CFCLLDFNYYDNPNDEFTPNVGSLLPLWKLSFKDVHRMPVTSLSWNALYRDLFAVGFRKRCEEDDADEEDEDDLGLVRESGCMCVLSLKGPSHPEKIFPCLWGVSSVAFHPSQPHLLAVGFVGGSLAIFDLKRETNSSSGDSKFDKSFHTDLVGEVRWQQDKIPHKFCSVSLDGQIINWLFLLSDLFPSDVVTSLRMREWPIEPPPKGLEMNLEPSQKAGENLGLNESLGYNPTSPLDKQVATIARGKQIKIRNVFKPAGNWNATSADDSGGE</sequence>
<proteinExistence type="inferred from homology"/>
<organism evidence="12 13">
    <name type="scientific">Araneus ventricosus</name>
    <name type="common">Orbweaver spider</name>
    <name type="synonym">Epeira ventricosa</name>
    <dbReference type="NCBI Taxonomy" id="182803"/>
    <lineage>
        <taxon>Eukaryota</taxon>
        <taxon>Metazoa</taxon>
        <taxon>Ecdysozoa</taxon>
        <taxon>Arthropoda</taxon>
        <taxon>Chelicerata</taxon>
        <taxon>Arachnida</taxon>
        <taxon>Araneae</taxon>
        <taxon>Araneomorphae</taxon>
        <taxon>Entelegynae</taxon>
        <taxon>Araneoidea</taxon>
        <taxon>Araneidae</taxon>
        <taxon>Araneus</taxon>
    </lineage>
</organism>
<evidence type="ECO:0000256" key="11">
    <source>
        <dbReference type="ARBA" id="ARBA00023273"/>
    </source>
</evidence>
<dbReference type="OrthoDB" id="10261376at2759"/>
<keyword evidence="8" id="KW-0243">Dynein</keyword>
<comment type="similarity">
    <text evidence="3">Belongs to the dynein intermediate chain family.</text>
</comment>
<dbReference type="InterPro" id="IPR050687">
    <property type="entry name" value="Dynein_IC"/>
</dbReference>
<dbReference type="EMBL" id="BGPR01033367">
    <property type="protein sequence ID" value="GBO07257.1"/>
    <property type="molecule type" value="Genomic_DNA"/>
</dbReference>
<feature type="non-terminal residue" evidence="12">
    <location>
        <position position="1"/>
    </location>
</feature>
<evidence type="ECO:0000256" key="3">
    <source>
        <dbReference type="ARBA" id="ARBA00011059"/>
    </source>
</evidence>
<keyword evidence="6" id="KW-0493">Microtubule</keyword>
<keyword evidence="4" id="KW-0963">Cytoplasm</keyword>
<protein>
    <submittedName>
        <fullName evidence="12">Dynein intermediate chain 1, axonemal</fullName>
    </submittedName>
</protein>
<dbReference type="AlphaFoldDB" id="A0A4Y2U6P0"/>
<evidence type="ECO:0000313" key="13">
    <source>
        <dbReference type="Proteomes" id="UP000499080"/>
    </source>
</evidence>
<gene>
    <name evidence="12" type="primary">DNAI1</name>
    <name evidence="12" type="ORF">AVEN_69427_1</name>
</gene>
<dbReference type="PANTHER" id="PTHR12442">
    <property type="entry name" value="DYNEIN INTERMEDIATE CHAIN"/>
    <property type="match status" value="1"/>
</dbReference>
<evidence type="ECO:0000313" key="12">
    <source>
        <dbReference type="EMBL" id="GBO07257.1"/>
    </source>
</evidence>
<keyword evidence="10" id="KW-0206">Cytoskeleton</keyword>
<dbReference type="PANTHER" id="PTHR12442:SF11">
    <property type="entry name" value="DYNEIN AXONEMAL INTERMEDIATE CHAIN 1"/>
    <property type="match status" value="1"/>
</dbReference>
<keyword evidence="5" id="KW-0853">WD repeat</keyword>
<evidence type="ECO:0000256" key="1">
    <source>
        <dbReference type="ARBA" id="ARBA00004138"/>
    </source>
</evidence>
<evidence type="ECO:0000256" key="10">
    <source>
        <dbReference type="ARBA" id="ARBA00023212"/>
    </source>
</evidence>
<comment type="caution">
    <text evidence="12">The sequence shown here is derived from an EMBL/GenBank/DDBJ whole genome shotgun (WGS) entry which is preliminary data.</text>
</comment>
<dbReference type="Proteomes" id="UP000499080">
    <property type="component" value="Unassembled WGS sequence"/>
</dbReference>
<evidence type="ECO:0000256" key="8">
    <source>
        <dbReference type="ARBA" id="ARBA00023017"/>
    </source>
</evidence>
<dbReference type="InterPro" id="IPR015943">
    <property type="entry name" value="WD40/YVTN_repeat-like_dom_sf"/>
</dbReference>
<dbReference type="GO" id="GO:0045504">
    <property type="term" value="F:dynein heavy chain binding"/>
    <property type="evidence" value="ECO:0007669"/>
    <property type="project" value="TreeGrafter"/>
</dbReference>
<evidence type="ECO:0000256" key="5">
    <source>
        <dbReference type="ARBA" id="ARBA00022574"/>
    </source>
</evidence>
<dbReference type="GO" id="GO:0003341">
    <property type="term" value="P:cilium movement"/>
    <property type="evidence" value="ECO:0007669"/>
    <property type="project" value="TreeGrafter"/>
</dbReference>
<accession>A0A4Y2U6P0</accession>
<name>A0A4Y2U6P0_ARAVE</name>